<proteinExistence type="inferred from homology"/>
<dbReference type="Proteomes" id="UP001498476">
    <property type="component" value="Unassembled WGS sequence"/>
</dbReference>
<feature type="region of interest" description="Disordered" evidence="4">
    <location>
        <begin position="43"/>
        <end position="124"/>
    </location>
</feature>
<evidence type="ECO:0000256" key="3">
    <source>
        <dbReference type="ARBA" id="ARBA00023274"/>
    </source>
</evidence>
<evidence type="ECO:0000313" key="5">
    <source>
        <dbReference type="EMBL" id="KAK7420532.1"/>
    </source>
</evidence>
<comment type="caution">
    <text evidence="5">The sequence shown here is derived from an EMBL/GenBank/DDBJ whole genome shotgun (WGS) entry which is preliminary data.</text>
</comment>
<dbReference type="Pfam" id="PF01165">
    <property type="entry name" value="Ribosomal_S21"/>
    <property type="match status" value="1"/>
</dbReference>
<dbReference type="InterPro" id="IPR052837">
    <property type="entry name" value="Mitoribosomal_bS21"/>
</dbReference>
<evidence type="ECO:0000313" key="6">
    <source>
        <dbReference type="Proteomes" id="UP001498476"/>
    </source>
</evidence>
<accession>A0ABR1HHS3</accession>
<comment type="similarity">
    <text evidence="1">Belongs to the bacterial ribosomal protein bS21 family.</text>
</comment>
<evidence type="ECO:0000256" key="1">
    <source>
        <dbReference type="ARBA" id="ARBA00006640"/>
    </source>
</evidence>
<gene>
    <name evidence="5" type="ORF">QQX98_002731</name>
</gene>
<dbReference type="EMBL" id="JAZAVJ010000029">
    <property type="protein sequence ID" value="KAK7420532.1"/>
    <property type="molecule type" value="Genomic_DNA"/>
</dbReference>
<feature type="compositionally biased region" description="Polar residues" evidence="4">
    <location>
        <begin position="73"/>
        <end position="93"/>
    </location>
</feature>
<dbReference type="PANTHER" id="PTHR41237">
    <property type="entry name" value="37S RIBOSOMAL PROTEIN MRP21, MITOCHONDRIAL"/>
    <property type="match status" value="1"/>
</dbReference>
<sequence length="248" mass="27775">MLTCRRATTPRFGSTMLSRLSTTPTMRAASSRAFTTSIALRTDSPYSRDSVAPTAAARKNPLVGNTPRREPQQESPAWTRTPRSFNPRPSQTEPKSDLPPPPSVPGSLLSGEPAKSNEQHPYTASKTATPFNLDIASIIANKAVAFGEGIESNPMARPRIRAKAVTGRTVFVKDRITPTSAPTPMIALRVLNKMVREQQVKTKFHSQKFHERNGLKKKRLRSQRWRTRFKNGFKETVNRVLELKRQGW</sequence>
<dbReference type="PANTHER" id="PTHR41237:SF1">
    <property type="entry name" value="SMALL RIBOSOMAL SUBUNIT PROTEIN BS21M"/>
    <property type="match status" value="1"/>
</dbReference>
<organism evidence="5 6">
    <name type="scientific">Neonectria punicea</name>
    <dbReference type="NCBI Taxonomy" id="979145"/>
    <lineage>
        <taxon>Eukaryota</taxon>
        <taxon>Fungi</taxon>
        <taxon>Dikarya</taxon>
        <taxon>Ascomycota</taxon>
        <taxon>Pezizomycotina</taxon>
        <taxon>Sordariomycetes</taxon>
        <taxon>Hypocreomycetidae</taxon>
        <taxon>Hypocreales</taxon>
        <taxon>Nectriaceae</taxon>
        <taxon>Neonectria</taxon>
    </lineage>
</organism>
<evidence type="ECO:0000256" key="2">
    <source>
        <dbReference type="ARBA" id="ARBA00022980"/>
    </source>
</evidence>
<evidence type="ECO:0000256" key="4">
    <source>
        <dbReference type="SAM" id="MobiDB-lite"/>
    </source>
</evidence>
<dbReference type="InterPro" id="IPR001911">
    <property type="entry name" value="Ribosomal_bS21"/>
</dbReference>
<keyword evidence="2" id="KW-0689">Ribosomal protein</keyword>
<evidence type="ECO:0008006" key="7">
    <source>
        <dbReference type="Google" id="ProtNLM"/>
    </source>
</evidence>
<protein>
    <recommendedName>
        <fullName evidence="7">Ribosomal protein S21</fullName>
    </recommendedName>
</protein>
<keyword evidence="6" id="KW-1185">Reference proteome</keyword>
<reference evidence="5 6" key="1">
    <citation type="journal article" date="2025" name="Microbiol. Resour. Announc.">
        <title>Draft genome sequences for Neonectria magnoliae and Neonectria punicea, canker pathogens of Liriodendron tulipifera and Acer saccharum in West Virginia.</title>
        <authorList>
            <person name="Petronek H.M."/>
            <person name="Kasson M.T."/>
            <person name="Metheny A.M."/>
            <person name="Stauder C.M."/>
            <person name="Lovett B."/>
            <person name="Lynch S.C."/>
            <person name="Garnas J.R."/>
            <person name="Kasson L.R."/>
            <person name="Stajich J.E."/>
        </authorList>
    </citation>
    <scope>NUCLEOTIDE SEQUENCE [LARGE SCALE GENOMIC DNA]</scope>
    <source>
        <strain evidence="5 6">NRRL 64653</strain>
    </source>
</reference>
<keyword evidence="3" id="KW-0687">Ribonucleoprotein</keyword>
<name>A0ABR1HHS3_9HYPO</name>